<dbReference type="Gene3D" id="3.40.50.1820">
    <property type="entry name" value="alpha/beta hydrolase"/>
    <property type="match status" value="1"/>
</dbReference>
<dbReference type="Pfam" id="PF07676">
    <property type="entry name" value="PD40"/>
    <property type="match status" value="1"/>
</dbReference>
<keyword evidence="2" id="KW-1185">Reference proteome</keyword>
<dbReference type="Proteomes" id="UP001172155">
    <property type="component" value="Unassembled WGS sequence"/>
</dbReference>
<organism evidence="1 2">
    <name type="scientific">Schizothecium vesticola</name>
    <dbReference type="NCBI Taxonomy" id="314040"/>
    <lineage>
        <taxon>Eukaryota</taxon>
        <taxon>Fungi</taxon>
        <taxon>Dikarya</taxon>
        <taxon>Ascomycota</taxon>
        <taxon>Pezizomycotina</taxon>
        <taxon>Sordariomycetes</taxon>
        <taxon>Sordariomycetidae</taxon>
        <taxon>Sordariales</taxon>
        <taxon>Schizotheciaceae</taxon>
        <taxon>Schizothecium</taxon>
    </lineage>
</organism>
<protein>
    <recommendedName>
        <fullName evidence="3">Dipeptidyl-peptidase V</fullName>
    </recommendedName>
</protein>
<dbReference type="InterPro" id="IPR011659">
    <property type="entry name" value="WD40"/>
</dbReference>
<dbReference type="InterPro" id="IPR011042">
    <property type="entry name" value="6-blade_b-propeller_TolB-like"/>
</dbReference>
<dbReference type="SUPFAM" id="SSF53474">
    <property type="entry name" value="alpha/beta-Hydrolases"/>
    <property type="match status" value="1"/>
</dbReference>
<accession>A0AA40FAZ2</accession>
<dbReference type="Gene3D" id="2.120.10.30">
    <property type="entry name" value="TolB, C-terminal domain"/>
    <property type="match status" value="1"/>
</dbReference>
<comment type="caution">
    <text evidence="1">The sequence shown here is derived from an EMBL/GenBank/DDBJ whole genome shotgun (WGS) entry which is preliminary data.</text>
</comment>
<evidence type="ECO:0000313" key="2">
    <source>
        <dbReference type="Proteomes" id="UP001172155"/>
    </source>
</evidence>
<dbReference type="InterPro" id="IPR050585">
    <property type="entry name" value="Xaa-Pro_dipeptidyl-ppase/CocE"/>
</dbReference>
<gene>
    <name evidence="1" type="ORF">B0T18DRAFT_386325</name>
</gene>
<reference evidence="1" key="1">
    <citation type="submission" date="2023-06" db="EMBL/GenBank/DDBJ databases">
        <title>Genome-scale phylogeny and comparative genomics of the fungal order Sordariales.</title>
        <authorList>
            <consortium name="Lawrence Berkeley National Laboratory"/>
            <person name="Hensen N."/>
            <person name="Bonometti L."/>
            <person name="Westerberg I."/>
            <person name="Brannstrom I.O."/>
            <person name="Guillou S."/>
            <person name="Cros-Aarteil S."/>
            <person name="Calhoun S."/>
            <person name="Haridas S."/>
            <person name="Kuo A."/>
            <person name="Mondo S."/>
            <person name="Pangilinan J."/>
            <person name="Riley R."/>
            <person name="LaButti K."/>
            <person name="Andreopoulos B."/>
            <person name="Lipzen A."/>
            <person name="Chen C."/>
            <person name="Yanf M."/>
            <person name="Daum C."/>
            <person name="Ng V."/>
            <person name="Clum A."/>
            <person name="Steindorff A."/>
            <person name="Ohm R."/>
            <person name="Martin F."/>
            <person name="Silar P."/>
            <person name="Natvig D."/>
            <person name="Lalanne C."/>
            <person name="Gautier V."/>
            <person name="Ament-velasquez S.L."/>
            <person name="Kruys A."/>
            <person name="Hutchinson M.I."/>
            <person name="Powell A.J."/>
            <person name="Barry K."/>
            <person name="Miller A.N."/>
            <person name="Grigoriev I.V."/>
            <person name="Debuchy R."/>
            <person name="Gladieux P."/>
            <person name="Thoren M.H."/>
            <person name="Johannesson H."/>
        </authorList>
    </citation>
    <scope>NUCLEOTIDE SEQUENCE</scope>
    <source>
        <strain evidence="1">SMH3187-1</strain>
    </source>
</reference>
<sequence length="534" mass="57573">MVLVKTAPHGEWESPITAEAAAAQARVLTFPKVCQVTGRTFFLESRTNGTASIVEITDKGSKHVLPEEYSASTLLYELAGLPYAVVPGEELRIIFSDAHNESLNLLHVDSGAVEEIQKLPSTLGYADFDCYPGILSNARNTSWILATQEDHDMLDRSAIDRRIVAINLVTKTVISLLSGTNSCFSPRFSPDGLRISWLQHTNLGQNTQLYLSQFNPETGSLSDIRPATGSDEDSIAEPRWSPDGDLFFTSSESGVRQLSRIRTGTNLRELISLPGLEHADFGNASPTTSSSSYLFLSDSTLLATAHLPDDPTPQLIHIDLASQTSTPLSLPSSYPPLNSAAALSPSSFLALTTSPPSLYRVDILTDTSSVETTLLYHPTPQDDDSIPESYISTAQPLAFTTLREPRRDVTGWFFAPQNPRFVGPEGEAPPLVVGLPWEEEEGVDMAVQFLTSRGFAYFALDSCGEGGEIVAEDVAEAVDFLGWSGRVDQGRVGVVGEDGVVEVFRREGGVCGDGDGESVVVLERGVEVGGRSGC</sequence>
<evidence type="ECO:0000313" key="1">
    <source>
        <dbReference type="EMBL" id="KAK0754449.1"/>
    </source>
</evidence>
<dbReference type="PANTHER" id="PTHR43056:SF5">
    <property type="entry name" value="PEPTIDASE S9 PROLYL OLIGOPEPTIDASE CATALYTIC DOMAIN-CONTAINING PROTEIN"/>
    <property type="match status" value="1"/>
</dbReference>
<dbReference type="PANTHER" id="PTHR43056">
    <property type="entry name" value="PEPTIDASE S9 PROLYL OLIGOPEPTIDASE"/>
    <property type="match status" value="1"/>
</dbReference>
<dbReference type="SUPFAM" id="SSF82171">
    <property type="entry name" value="DPP6 N-terminal domain-like"/>
    <property type="match status" value="1"/>
</dbReference>
<dbReference type="EMBL" id="JAUKUD010000001">
    <property type="protein sequence ID" value="KAK0754449.1"/>
    <property type="molecule type" value="Genomic_DNA"/>
</dbReference>
<name>A0AA40FAZ2_9PEZI</name>
<proteinExistence type="predicted"/>
<dbReference type="AlphaFoldDB" id="A0AA40FAZ2"/>
<evidence type="ECO:0008006" key="3">
    <source>
        <dbReference type="Google" id="ProtNLM"/>
    </source>
</evidence>
<dbReference type="InterPro" id="IPR029058">
    <property type="entry name" value="AB_hydrolase_fold"/>
</dbReference>